<evidence type="ECO:0000313" key="1">
    <source>
        <dbReference type="EMBL" id="KAK7315906.1"/>
    </source>
</evidence>
<evidence type="ECO:0000313" key="2">
    <source>
        <dbReference type="Proteomes" id="UP001367508"/>
    </source>
</evidence>
<proteinExistence type="predicted"/>
<keyword evidence="2" id="KW-1185">Reference proteome</keyword>
<organism evidence="1 2">
    <name type="scientific">Canavalia gladiata</name>
    <name type="common">Sword bean</name>
    <name type="synonym">Dolichos gladiatus</name>
    <dbReference type="NCBI Taxonomy" id="3824"/>
    <lineage>
        <taxon>Eukaryota</taxon>
        <taxon>Viridiplantae</taxon>
        <taxon>Streptophyta</taxon>
        <taxon>Embryophyta</taxon>
        <taxon>Tracheophyta</taxon>
        <taxon>Spermatophyta</taxon>
        <taxon>Magnoliopsida</taxon>
        <taxon>eudicotyledons</taxon>
        <taxon>Gunneridae</taxon>
        <taxon>Pentapetalae</taxon>
        <taxon>rosids</taxon>
        <taxon>fabids</taxon>
        <taxon>Fabales</taxon>
        <taxon>Fabaceae</taxon>
        <taxon>Papilionoideae</taxon>
        <taxon>50 kb inversion clade</taxon>
        <taxon>NPAAA clade</taxon>
        <taxon>indigoferoid/millettioid clade</taxon>
        <taxon>Phaseoleae</taxon>
        <taxon>Canavalia</taxon>
    </lineage>
</organism>
<accession>A0AAN9PYK5</accession>
<sequence length="71" mass="7770">MSRVSFDMLHVKLCITQQTVGADHSDTSDSLSATASECGMGMKVASLGTMFRRRPRGCKLLYCLKREKGGN</sequence>
<protein>
    <submittedName>
        <fullName evidence="1">Uncharacterized protein</fullName>
    </submittedName>
</protein>
<dbReference type="EMBL" id="JAYMYQ010000008">
    <property type="protein sequence ID" value="KAK7315906.1"/>
    <property type="molecule type" value="Genomic_DNA"/>
</dbReference>
<comment type="caution">
    <text evidence="1">The sequence shown here is derived from an EMBL/GenBank/DDBJ whole genome shotgun (WGS) entry which is preliminary data.</text>
</comment>
<dbReference type="Proteomes" id="UP001367508">
    <property type="component" value="Unassembled WGS sequence"/>
</dbReference>
<gene>
    <name evidence="1" type="ORF">VNO77_34488</name>
</gene>
<name>A0AAN9PYK5_CANGL</name>
<dbReference type="AlphaFoldDB" id="A0AAN9PYK5"/>
<reference evidence="1 2" key="1">
    <citation type="submission" date="2024-01" db="EMBL/GenBank/DDBJ databases">
        <title>The genomes of 5 underutilized Papilionoideae crops provide insights into root nodulation and disease resistanc.</title>
        <authorList>
            <person name="Jiang F."/>
        </authorList>
    </citation>
    <scope>NUCLEOTIDE SEQUENCE [LARGE SCALE GENOMIC DNA]</scope>
    <source>
        <strain evidence="1">LVBAO_FW01</strain>
        <tissue evidence="1">Leaves</tissue>
    </source>
</reference>